<name>A0A8H4EM18_GIGMA</name>
<evidence type="ECO:0000313" key="2">
    <source>
        <dbReference type="Proteomes" id="UP000439903"/>
    </source>
</evidence>
<protein>
    <submittedName>
        <fullName evidence="1">Uncharacterized protein</fullName>
    </submittedName>
</protein>
<keyword evidence="2" id="KW-1185">Reference proteome</keyword>
<dbReference type="EMBL" id="WTPW01000402">
    <property type="protein sequence ID" value="KAF0514961.1"/>
    <property type="molecule type" value="Genomic_DNA"/>
</dbReference>
<dbReference type="AlphaFoldDB" id="A0A8H4EM18"/>
<gene>
    <name evidence="1" type="ORF">F8M41_017475</name>
</gene>
<evidence type="ECO:0000313" key="1">
    <source>
        <dbReference type="EMBL" id="KAF0514961.1"/>
    </source>
</evidence>
<reference evidence="1 2" key="1">
    <citation type="journal article" date="2019" name="Environ. Microbiol.">
        <title>At the nexus of three kingdoms: the genome of the mycorrhizal fungus Gigaspora margarita provides insights into plant, endobacterial and fungal interactions.</title>
        <authorList>
            <person name="Venice F."/>
            <person name="Ghignone S."/>
            <person name="Salvioli di Fossalunga A."/>
            <person name="Amselem J."/>
            <person name="Novero M."/>
            <person name="Xianan X."/>
            <person name="Sedzielewska Toro K."/>
            <person name="Morin E."/>
            <person name="Lipzen A."/>
            <person name="Grigoriev I.V."/>
            <person name="Henrissat B."/>
            <person name="Martin F.M."/>
            <person name="Bonfante P."/>
        </authorList>
    </citation>
    <scope>NUCLEOTIDE SEQUENCE [LARGE SCALE GENOMIC DNA]</scope>
    <source>
        <strain evidence="1 2">BEG34</strain>
    </source>
</reference>
<comment type="caution">
    <text evidence="1">The sequence shown here is derived from an EMBL/GenBank/DDBJ whole genome shotgun (WGS) entry which is preliminary data.</text>
</comment>
<dbReference type="OrthoDB" id="2422564at2759"/>
<sequence length="170" mass="20169">MEQQKRLDDQDQLLKNIEEGVTLQLANQQNKIDELITIIQQRKFDNSKEDNNRQIVNMINAELNNHNDLISDKLDAFDTLLKSYSSNVHDKSYFSSLALRYPKAIKRINKRVHNEQSEEESIKDEELIEDTRHSCHGTHPTLVRYLHRKIKLHHKKKIAYDNKTFKITYL</sequence>
<organism evidence="1 2">
    <name type="scientific">Gigaspora margarita</name>
    <dbReference type="NCBI Taxonomy" id="4874"/>
    <lineage>
        <taxon>Eukaryota</taxon>
        <taxon>Fungi</taxon>
        <taxon>Fungi incertae sedis</taxon>
        <taxon>Mucoromycota</taxon>
        <taxon>Glomeromycotina</taxon>
        <taxon>Glomeromycetes</taxon>
        <taxon>Diversisporales</taxon>
        <taxon>Gigasporaceae</taxon>
        <taxon>Gigaspora</taxon>
    </lineage>
</organism>
<accession>A0A8H4EM18</accession>
<proteinExistence type="predicted"/>
<dbReference type="Proteomes" id="UP000439903">
    <property type="component" value="Unassembled WGS sequence"/>
</dbReference>